<evidence type="ECO:0000256" key="1">
    <source>
        <dbReference type="ARBA" id="ARBA00004141"/>
    </source>
</evidence>
<reference evidence="13 14" key="1">
    <citation type="submission" date="2023-02" db="EMBL/GenBank/DDBJ databases">
        <title>Genome sequence of Lacticaseibacillus sp. KACC 23028.</title>
        <authorList>
            <person name="Kim S."/>
            <person name="Heo J."/>
            <person name="Kwon S.-W."/>
        </authorList>
    </citation>
    <scope>NUCLEOTIDE SEQUENCE [LARGE SCALE GENOMIC DNA]</scope>
    <source>
        <strain evidence="13 14">KACC 23028</strain>
    </source>
</reference>
<evidence type="ECO:0000256" key="4">
    <source>
        <dbReference type="ARBA" id="ARBA00022547"/>
    </source>
</evidence>
<protein>
    <recommendedName>
        <fullName evidence="11 12">ATP synthase subunit a</fullName>
    </recommendedName>
    <alternativeName>
        <fullName evidence="11">ATP synthase F0 sector subunit a</fullName>
    </alternativeName>
    <alternativeName>
        <fullName evidence="11">F-ATPase subunit 6</fullName>
    </alternativeName>
</protein>
<feature type="transmembrane region" description="Helical" evidence="11">
    <location>
        <begin position="110"/>
        <end position="132"/>
    </location>
</feature>
<keyword evidence="6 11" id="KW-0375">Hydrogen ion transport</keyword>
<feature type="transmembrane region" description="Helical" evidence="11">
    <location>
        <begin position="20"/>
        <end position="38"/>
    </location>
</feature>
<keyword evidence="11" id="KW-1003">Cell membrane</keyword>
<dbReference type="HAMAP" id="MF_01393">
    <property type="entry name" value="ATP_synth_a_bact"/>
    <property type="match status" value="1"/>
</dbReference>
<keyword evidence="4 11" id="KW-0138">CF(0)</keyword>
<keyword evidence="7 11" id="KW-1133">Transmembrane helix</keyword>
<proteinExistence type="inferred from homology"/>
<dbReference type="NCBIfam" id="TIGR01131">
    <property type="entry name" value="ATP_synt_6_or_A"/>
    <property type="match status" value="1"/>
</dbReference>
<evidence type="ECO:0000256" key="7">
    <source>
        <dbReference type="ARBA" id="ARBA00022989"/>
    </source>
</evidence>
<comment type="subcellular location">
    <subcellularLocation>
        <location evidence="11 12">Cell membrane</location>
        <topology evidence="11 12">Multi-pass membrane protein</topology>
    </subcellularLocation>
    <subcellularLocation>
        <location evidence="1">Membrane</location>
        <topology evidence="1">Multi-pass membrane protein</topology>
    </subcellularLocation>
</comment>
<keyword evidence="10 11" id="KW-0066">ATP synthesis</keyword>
<evidence type="ECO:0000256" key="3">
    <source>
        <dbReference type="ARBA" id="ARBA00022448"/>
    </source>
</evidence>
<feature type="transmembrane region" description="Helical" evidence="11">
    <location>
        <begin position="170"/>
        <end position="188"/>
    </location>
</feature>
<dbReference type="Proteomes" id="UP001220377">
    <property type="component" value="Chromosome"/>
</dbReference>
<evidence type="ECO:0000256" key="8">
    <source>
        <dbReference type="ARBA" id="ARBA00023065"/>
    </source>
</evidence>
<keyword evidence="14" id="KW-1185">Reference proteome</keyword>
<organism evidence="13 14">
    <name type="scientific">Lacticaseibacillus pabuli</name>
    <dbReference type="NCBI Taxonomy" id="3025672"/>
    <lineage>
        <taxon>Bacteria</taxon>
        <taxon>Bacillati</taxon>
        <taxon>Bacillota</taxon>
        <taxon>Bacilli</taxon>
        <taxon>Lactobacillales</taxon>
        <taxon>Lactobacillaceae</taxon>
        <taxon>Lacticaseibacillus</taxon>
    </lineage>
</organism>
<dbReference type="PROSITE" id="PS00449">
    <property type="entry name" value="ATPASE_A"/>
    <property type="match status" value="1"/>
</dbReference>
<evidence type="ECO:0000256" key="6">
    <source>
        <dbReference type="ARBA" id="ARBA00022781"/>
    </source>
</evidence>
<dbReference type="Gene3D" id="1.20.120.220">
    <property type="entry name" value="ATP synthase, F0 complex, subunit A"/>
    <property type="match status" value="1"/>
</dbReference>
<dbReference type="RefSeq" id="WP_274258751.1">
    <property type="nucleotide sequence ID" value="NZ_CP117884.1"/>
</dbReference>
<feature type="transmembrane region" description="Helical" evidence="11">
    <location>
        <begin position="77"/>
        <end position="98"/>
    </location>
</feature>
<accession>A0ABY7WPQ6</accession>
<comment type="similarity">
    <text evidence="2 11 12">Belongs to the ATPase A chain family.</text>
</comment>
<gene>
    <name evidence="11 13" type="primary">atpB</name>
    <name evidence="13" type="ORF">PQ472_07490</name>
</gene>
<evidence type="ECO:0000256" key="10">
    <source>
        <dbReference type="ARBA" id="ARBA00023310"/>
    </source>
</evidence>
<sequence>MNDKYPDLQLGPLRFNLANDIPMLVSAIVVFALVFWLSRKPQLRPKGKQNVLEWIIDFTNGIVKGEMPGTEGNTFQLFIFVMFLFVFTMNQLGLFIDINIGGTSWFHSPTASPLITMTLASIVLVLSHYYGVRNKGFKGYLKGYVTPMAFMAPINLLEEFTNFMTLSLRLYGNIFAGEILVALLRNLALAGGHAGLIAFPFGFIVEMIWQGFSVFIGSIQAYIFVILGTVYMSHKAVSEE</sequence>
<evidence type="ECO:0000313" key="14">
    <source>
        <dbReference type="Proteomes" id="UP001220377"/>
    </source>
</evidence>
<comment type="function">
    <text evidence="11 12">Key component of the proton channel; it plays a direct role in the translocation of protons across the membrane.</text>
</comment>
<dbReference type="InterPro" id="IPR023011">
    <property type="entry name" value="ATP_synth_F0_asu_AS"/>
</dbReference>
<keyword evidence="5 11" id="KW-0812">Transmembrane</keyword>
<evidence type="ECO:0000256" key="12">
    <source>
        <dbReference type="RuleBase" id="RU000483"/>
    </source>
</evidence>
<keyword evidence="9 11" id="KW-0472">Membrane</keyword>
<dbReference type="CDD" id="cd00310">
    <property type="entry name" value="ATP-synt_Fo_a_6"/>
    <property type="match status" value="1"/>
</dbReference>
<keyword evidence="3 11" id="KW-0813">Transport</keyword>
<dbReference type="PANTHER" id="PTHR42823">
    <property type="entry name" value="ATP SYNTHASE SUBUNIT A, CHLOROPLASTIC"/>
    <property type="match status" value="1"/>
</dbReference>
<dbReference type="EMBL" id="CP117884">
    <property type="protein sequence ID" value="WDF81769.1"/>
    <property type="molecule type" value="Genomic_DNA"/>
</dbReference>
<dbReference type="Pfam" id="PF00119">
    <property type="entry name" value="ATP-synt_A"/>
    <property type="match status" value="1"/>
</dbReference>
<dbReference type="PRINTS" id="PR00123">
    <property type="entry name" value="ATPASEA"/>
</dbReference>
<keyword evidence="8 11" id="KW-0406">Ion transport</keyword>
<dbReference type="SUPFAM" id="SSF81336">
    <property type="entry name" value="F1F0 ATP synthase subunit A"/>
    <property type="match status" value="1"/>
</dbReference>
<evidence type="ECO:0000256" key="11">
    <source>
        <dbReference type="HAMAP-Rule" id="MF_01393"/>
    </source>
</evidence>
<evidence type="ECO:0000256" key="5">
    <source>
        <dbReference type="ARBA" id="ARBA00022692"/>
    </source>
</evidence>
<dbReference type="PANTHER" id="PTHR42823:SF3">
    <property type="entry name" value="ATP SYNTHASE SUBUNIT A, CHLOROPLASTIC"/>
    <property type="match status" value="1"/>
</dbReference>
<feature type="transmembrane region" description="Helical" evidence="11">
    <location>
        <begin position="208"/>
        <end position="232"/>
    </location>
</feature>
<evidence type="ECO:0000256" key="9">
    <source>
        <dbReference type="ARBA" id="ARBA00023136"/>
    </source>
</evidence>
<evidence type="ECO:0000313" key="13">
    <source>
        <dbReference type="EMBL" id="WDF81769.1"/>
    </source>
</evidence>
<dbReference type="NCBIfam" id="NF004479">
    <property type="entry name" value="PRK05815.1-4"/>
    <property type="match status" value="1"/>
</dbReference>
<evidence type="ECO:0000256" key="2">
    <source>
        <dbReference type="ARBA" id="ARBA00006810"/>
    </source>
</evidence>
<dbReference type="InterPro" id="IPR045082">
    <property type="entry name" value="ATP_syn_F0_a_bact/chloroplast"/>
</dbReference>
<dbReference type="InterPro" id="IPR000568">
    <property type="entry name" value="ATP_synth_F0_asu"/>
</dbReference>
<name>A0ABY7WPQ6_9LACO</name>
<dbReference type="InterPro" id="IPR035908">
    <property type="entry name" value="F0_ATP_A_sf"/>
</dbReference>